<dbReference type="PANTHER" id="PTHR30441:SF4">
    <property type="entry name" value="PROTEIN ASMA"/>
    <property type="match status" value="1"/>
</dbReference>
<name>A0A231V040_9HYPH</name>
<evidence type="ECO:0000313" key="2">
    <source>
        <dbReference type="Proteomes" id="UP000215405"/>
    </source>
</evidence>
<protein>
    <submittedName>
        <fullName evidence="1">Uncharacterized protein</fullName>
    </submittedName>
</protein>
<accession>A0A231V040</accession>
<sequence>MKRRLRTAGIVAASIALAAAILLPALSYVGSQLVLRERIVSSLSRWTGQPVRIGRDLSIAYFPRLSAEVSDLRIGRAMADGQAPLRVRQASLQLSLIDALFGEANLSSVVLIGPELRIPSADTADQGPAILDNIVRRWIGTKAAPAPRGPGYLELRDGRVVSASGDSPPIAINIEGRLAGLDADRSLRFEGGANWRSLPISGSLQIERLRDLAKIQPTAVTASVRSPLGSFAFEGMFDPRHRNWMRALAGDFSFSSNRLAQFGRAVGLRLPVSLPRSLSMAGIIEQEDSRANLTLQTITLGDHSGTGTVGFTPRRRNSPAALSATLGFQTLDLMSVINRVDAPIIERRGRPRAGDTGRTAGRVDNLVSIDLRLSASEANYGAVQLANLAVSGRFGEGRSALDINNAQLLDGRLQGNWRREREPNGTKSRLELHFAGVSGSRLSKHLGLPGALPTGIAHIDLDLAGPSSLNRLLLRGEGTFKARFETGEIQGLDLAPLIEEELGGGFFSLSRLAGSDLDYDEARFEGSVRSGIAQLDDGLIRTGRYRIELKGRVPYSSGSLALSGRLLATPAPGLTGALPDDAVPRVLTRFFVGGSFTNPFINATPNQ</sequence>
<dbReference type="RefSeq" id="WP_094075543.1">
    <property type="nucleotide sequence ID" value="NZ_NBYO01000001.1"/>
</dbReference>
<gene>
    <name evidence="1" type="ORF">B7H23_00955</name>
</gene>
<dbReference type="InterPro" id="IPR052894">
    <property type="entry name" value="AsmA-related"/>
</dbReference>
<keyword evidence="2" id="KW-1185">Reference proteome</keyword>
<dbReference type="GO" id="GO:0005886">
    <property type="term" value="C:plasma membrane"/>
    <property type="evidence" value="ECO:0007669"/>
    <property type="project" value="TreeGrafter"/>
</dbReference>
<reference evidence="2" key="1">
    <citation type="journal article" date="2017" name="Int. J. Syst. Evol. Microbiol.">
        <title>Notoacmeibacter marinus gen. nov., sp. nov., isolated from the gut of a limpet and proposal of Notoacmeibacteraceae fam. nov. in the order Rhizobiales of the class Alphaproteobacteria.</title>
        <authorList>
            <person name="Huang Z."/>
            <person name="Guo F."/>
            <person name="Lai Q."/>
        </authorList>
    </citation>
    <scope>NUCLEOTIDE SEQUENCE [LARGE SCALE GENOMIC DNA]</scope>
    <source>
        <strain evidence="2">XMTR2A4</strain>
    </source>
</reference>
<dbReference type="EMBL" id="NBYO01000001">
    <property type="protein sequence ID" value="OXT01575.1"/>
    <property type="molecule type" value="Genomic_DNA"/>
</dbReference>
<dbReference type="GO" id="GO:0090313">
    <property type="term" value="P:regulation of protein targeting to membrane"/>
    <property type="evidence" value="ECO:0007669"/>
    <property type="project" value="TreeGrafter"/>
</dbReference>
<evidence type="ECO:0000313" key="1">
    <source>
        <dbReference type="EMBL" id="OXT01575.1"/>
    </source>
</evidence>
<comment type="caution">
    <text evidence="1">The sequence shown here is derived from an EMBL/GenBank/DDBJ whole genome shotgun (WGS) entry which is preliminary data.</text>
</comment>
<dbReference type="Proteomes" id="UP000215405">
    <property type="component" value="Unassembled WGS sequence"/>
</dbReference>
<organism evidence="1 2">
    <name type="scientific">Notoacmeibacter marinus</name>
    <dbReference type="NCBI Taxonomy" id="1876515"/>
    <lineage>
        <taxon>Bacteria</taxon>
        <taxon>Pseudomonadati</taxon>
        <taxon>Pseudomonadota</taxon>
        <taxon>Alphaproteobacteria</taxon>
        <taxon>Hyphomicrobiales</taxon>
        <taxon>Notoacmeibacteraceae</taxon>
        <taxon>Notoacmeibacter</taxon>
    </lineage>
</organism>
<dbReference type="PANTHER" id="PTHR30441">
    <property type="entry name" value="DUF748 DOMAIN-CONTAINING PROTEIN"/>
    <property type="match status" value="1"/>
</dbReference>
<dbReference type="AlphaFoldDB" id="A0A231V040"/>
<proteinExistence type="predicted"/>